<proteinExistence type="predicted"/>
<dbReference type="InterPro" id="IPR018660">
    <property type="entry name" value="MliC"/>
</dbReference>
<comment type="caution">
    <text evidence="6">The sequence shown here is derived from an EMBL/GenBank/DDBJ whole genome shotgun (WGS) entry which is preliminary data.</text>
</comment>
<dbReference type="SUPFAM" id="SSF141488">
    <property type="entry name" value="YdhA-like"/>
    <property type="match status" value="1"/>
</dbReference>
<evidence type="ECO:0000256" key="4">
    <source>
        <dbReference type="ARBA" id="ARBA00023288"/>
    </source>
</evidence>
<evidence type="ECO:0000259" key="5">
    <source>
        <dbReference type="Pfam" id="PF09864"/>
    </source>
</evidence>
<organism evidence="6 7">
    <name type="scientific">Leptospira wolbachii serovar Codice str. CDC</name>
    <dbReference type="NCBI Taxonomy" id="1218599"/>
    <lineage>
        <taxon>Bacteria</taxon>
        <taxon>Pseudomonadati</taxon>
        <taxon>Spirochaetota</taxon>
        <taxon>Spirochaetia</taxon>
        <taxon>Leptospirales</taxon>
        <taxon>Leptospiraceae</taxon>
        <taxon>Leptospira</taxon>
    </lineage>
</organism>
<keyword evidence="7" id="KW-1185">Reference proteome</keyword>
<gene>
    <name evidence="6" type="ORF">LEP1GSC195_3175</name>
</gene>
<keyword evidence="1" id="KW-0732">Signal</keyword>
<keyword evidence="4" id="KW-0449">Lipoprotein</keyword>
<keyword evidence="3" id="KW-0564">Palmitate</keyword>
<dbReference type="Pfam" id="PF09864">
    <property type="entry name" value="MliC"/>
    <property type="match status" value="1"/>
</dbReference>
<protein>
    <submittedName>
        <fullName evidence="6">Membrane-bound lysozyme-inhibitor of C-type lysozyme</fullName>
    </submittedName>
</protein>
<evidence type="ECO:0000256" key="2">
    <source>
        <dbReference type="ARBA" id="ARBA00023136"/>
    </source>
</evidence>
<evidence type="ECO:0000313" key="6">
    <source>
        <dbReference type="EMBL" id="EOQ95184.1"/>
    </source>
</evidence>
<evidence type="ECO:0000256" key="1">
    <source>
        <dbReference type="ARBA" id="ARBA00022729"/>
    </source>
</evidence>
<reference evidence="6" key="1">
    <citation type="submission" date="2013-04" db="EMBL/GenBank/DDBJ databases">
        <authorList>
            <person name="Harkins D.M."/>
            <person name="Durkin A.S."/>
            <person name="Brinkac L.M."/>
            <person name="Haft D.H."/>
            <person name="Selengut J.D."/>
            <person name="Sanka R."/>
            <person name="DePew J."/>
            <person name="Purushe J."/>
            <person name="Galloway R.L."/>
            <person name="Vinetz J.M."/>
            <person name="Sutton G.G."/>
            <person name="Nierman W.C."/>
            <person name="Fouts D.E."/>
        </authorList>
    </citation>
    <scope>NUCLEOTIDE SEQUENCE [LARGE SCALE GENOMIC DNA]</scope>
    <source>
        <strain evidence="6">CDC</strain>
    </source>
</reference>
<dbReference type="Gene3D" id="2.40.128.200">
    <property type="match status" value="1"/>
</dbReference>
<evidence type="ECO:0000313" key="7">
    <source>
        <dbReference type="Proteomes" id="UP000013984"/>
    </source>
</evidence>
<dbReference type="InterPro" id="IPR036328">
    <property type="entry name" value="MliC_sf"/>
</dbReference>
<feature type="domain" description="C-type lysozyme inhibitor" evidence="5">
    <location>
        <begin position="2"/>
        <end position="48"/>
    </location>
</feature>
<keyword evidence="2" id="KW-0472">Membrane</keyword>
<dbReference type="Proteomes" id="UP000013984">
    <property type="component" value="Unassembled WGS sequence"/>
</dbReference>
<sequence>MTLKIPNRQPIILKQGFAASGVRYTDDKTLVWWTKGGEAFMMELDGKGDWEITNKYKEI</sequence>
<dbReference type="EMBL" id="AOGZ02000014">
    <property type="protein sequence ID" value="EOQ95184.1"/>
    <property type="molecule type" value="Genomic_DNA"/>
</dbReference>
<dbReference type="AlphaFoldDB" id="R8ZZK8"/>
<accession>R8ZZK8</accession>
<evidence type="ECO:0000256" key="3">
    <source>
        <dbReference type="ARBA" id="ARBA00023139"/>
    </source>
</evidence>
<name>R8ZZK8_9LEPT</name>